<dbReference type="Gene3D" id="1.10.8.460">
    <property type="entry name" value="ppGaNTase-T1 linker domain-like"/>
    <property type="match status" value="1"/>
</dbReference>
<evidence type="ECO:0000313" key="5">
    <source>
        <dbReference type="Proteomes" id="UP001151699"/>
    </source>
</evidence>
<dbReference type="AlphaFoldDB" id="A0A9Q0RX16"/>
<dbReference type="GO" id="GO:0030246">
    <property type="term" value="F:carbohydrate binding"/>
    <property type="evidence" value="ECO:0007669"/>
    <property type="project" value="UniProtKB-KW"/>
</dbReference>
<dbReference type="Gene3D" id="2.80.10.50">
    <property type="match status" value="1"/>
</dbReference>
<dbReference type="EMBL" id="WJQU01000004">
    <property type="protein sequence ID" value="KAJ6635468.1"/>
    <property type="molecule type" value="Genomic_DNA"/>
</dbReference>
<comment type="caution">
    <text evidence="4">The sequence shown here is derived from an EMBL/GenBank/DDBJ whole genome shotgun (WGS) entry which is preliminary data.</text>
</comment>
<dbReference type="SMART" id="SM00458">
    <property type="entry name" value="RICIN"/>
    <property type="match status" value="1"/>
</dbReference>
<keyword evidence="1" id="KW-0430">Lectin</keyword>
<dbReference type="Proteomes" id="UP001151699">
    <property type="component" value="Chromosome C"/>
</dbReference>
<keyword evidence="5" id="KW-1185">Reference proteome</keyword>
<proteinExistence type="predicted"/>
<dbReference type="InterPro" id="IPR000772">
    <property type="entry name" value="Ricin_B_lectin"/>
</dbReference>
<accession>A0A9Q0RX16</accession>
<evidence type="ECO:0000313" key="4">
    <source>
        <dbReference type="EMBL" id="KAJ6635468.1"/>
    </source>
</evidence>
<evidence type="ECO:0000256" key="2">
    <source>
        <dbReference type="ARBA" id="ARBA00023157"/>
    </source>
</evidence>
<reference evidence="4" key="1">
    <citation type="submission" date="2022-07" db="EMBL/GenBank/DDBJ databases">
        <authorList>
            <person name="Trinca V."/>
            <person name="Uliana J.V.C."/>
            <person name="Torres T.T."/>
            <person name="Ward R.J."/>
            <person name="Monesi N."/>
        </authorList>
    </citation>
    <scope>NUCLEOTIDE SEQUENCE</scope>
    <source>
        <strain evidence="4">HSMRA1968</strain>
        <tissue evidence="4">Whole embryos</tissue>
    </source>
</reference>
<dbReference type="InterPro" id="IPR035992">
    <property type="entry name" value="Ricin_B-like_lectins"/>
</dbReference>
<evidence type="ECO:0000256" key="1">
    <source>
        <dbReference type="ARBA" id="ARBA00022734"/>
    </source>
</evidence>
<organism evidence="4 5">
    <name type="scientific">Pseudolycoriella hygida</name>
    <dbReference type="NCBI Taxonomy" id="35572"/>
    <lineage>
        <taxon>Eukaryota</taxon>
        <taxon>Metazoa</taxon>
        <taxon>Ecdysozoa</taxon>
        <taxon>Arthropoda</taxon>
        <taxon>Hexapoda</taxon>
        <taxon>Insecta</taxon>
        <taxon>Pterygota</taxon>
        <taxon>Neoptera</taxon>
        <taxon>Endopterygota</taxon>
        <taxon>Diptera</taxon>
        <taxon>Nematocera</taxon>
        <taxon>Sciaroidea</taxon>
        <taxon>Sciaridae</taxon>
        <taxon>Pseudolycoriella</taxon>
    </lineage>
</organism>
<gene>
    <name evidence="4" type="primary">Pgant5_0</name>
    <name evidence="4" type="ORF">Bhyg_14054</name>
</gene>
<name>A0A9Q0RX16_9DIPT</name>
<protein>
    <submittedName>
        <fullName evidence="4">Polypeptide N-acetylgalactosaminyltransferase 5</fullName>
    </submittedName>
</protein>
<keyword evidence="2" id="KW-1015">Disulfide bond</keyword>
<dbReference type="PANTHER" id="PTHR11675:SF126">
    <property type="entry name" value="RICIN B LECTIN DOMAIN-CONTAINING PROTEIN"/>
    <property type="match status" value="1"/>
</dbReference>
<dbReference type="GO" id="GO:0005794">
    <property type="term" value="C:Golgi apparatus"/>
    <property type="evidence" value="ECO:0007669"/>
    <property type="project" value="TreeGrafter"/>
</dbReference>
<evidence type="ECO:0000259" key="3">
    <source>
        <dbReference type="SMART" id="SM00458"/>
    </source>
</evidence>
<dbReference type="GO" id="GO:0006493">
    <property type="term" value="P:protein O-linked glycosylation"/>
    <property type="evidence" value="ECO:0007669"/>
    <property type="project" value="TreeGrafter"/>
</dbReference>
<dbReference type="PANTHER" id="PTHR11675">
    <property type="entry name" value="N-ACETYLGALACTOSAMINYLTRANSFERASE"/>
    <property type="match status" value="1"/>
</dbReference>
<dbReference type="OrthoDB" id="7772957at2759"/>
<dbReference type="SUPFAM" id="SSF50370">
    <property type="entry name" value="Ricin B-like lectins"/>
    <property type="match status" value="1"/>
</dbReference>
<feature type="domain" description="Ricin B lectin" evidence="3">
    <location>
        <begin position="56"/>
        <end position="174"/>
    </location>
</feature>
<dbReference type="PROSITE" id="PS50231">
    <property type="entry name" value="RICIN_B_LECTIN"/>
    <property type="match status" value="1"/>
</dbReference>
<sequence>MYGVVVTIKCISENRNISPGDISKRKEVKERLNCKSFRWYLENIYPESVLNQVLHFGEIKSISQKKCVDSNGGKVGSAFQLNTCHGQGGNQMYGYSKSQTIVTLLALCLSIDRKQSTVVSAQCDDNSEDQWWRYDDEHKLLVHVSSGHCVQANDTGLIVARCDLTDNHFFWDIKLSP</sequence>
<dbReference type="Pfam" id="PF00652">
    <property type="entry name" value="Ricin_B_lectin"/>
    <property type="match status" value="1"/>
</dbReference>
<dbReference type="GO" id="GO:0004653">
    <property type="term" value="F:polypeptide N-acetylgalactosaminyltransferase activity"/>
    <property type="evidence" value="ECO:0007669"/>
    <property type="project" value="TreeGrafter"/>
</dbReference>